<evidence type="ECO:0000313" key="3">
    <source>
        <dbReference type="Proteomes" id="UP000821866"/>
    </source>
</evidence>
<gene>
    <name evidence="2" type="ORF">HPB51_015551</name>
</gene>
<dbReference type="EMBL" id="JABSTU010000004">
    <property type="protein sequence ID" value="KAH8033715.1"/>
    <property type="molecule type" value="Genomic_DNA"/>
</dbReference>
<name>A0A9J6EGV0_RHIMP</name>
<reference evidence="2" key="1">
    <citation type="journal article" date="2020" name="Cell">
        <title>Large-Scale Comparative Analyses of Tick Genomes Elucidate Their Genetic Diversity and Vector Capacities.</title>
        <authorList>
            <consortium name="Tick Genome and Microbiome Consortium (TIGMIC)"/>
            <person name="Jia N."/>
            <person name="Wang J."/>
            <person name="Shi W."/>
            <person name="Du L."/>
            <person name="Sun Y."/>
            <person name="Zhan W."/>
            <person name="Jiang J.F."/>
            <person name="Wang Q."/>
            <person name="Zhang B."/>
            <person name="Ji P."/>
            <person name="Bell-Sakyi L."/>
            <person name="Cui X.M."/>
            <person name="Yuan T.T."/>
            <person name="Jiang B.G."/>
            <person name="Yang W.F."/>
            <person name="Lam T.T."/>
            <person name="Chang Q.C."/>
            <person name="Ding S.J."/>
            <person name="Wang X.J."/>
            <person name="Zhu J.G."/>
            <person name="Ruan X.D."/>
            <person name="Zhao L."/>
            <person name="Wei J.T."/>
            <person name="Ye R.Z."/>
            <person name="Que T.C."/>
            <person name="Du C.H."/>
            <person name="Zhou Y.H."/>
            <person name="Cheng J.X."/>
            <person name="Dai P.F."/>
            <person name="Guo W.B."/>
            <person name="Han X.H."/>
            <person name="Huang E.J."/>
            <person name="Li L.F."/>
            <person name="Wei W."/>
            <person name="Gao Y.C."/>
            <person name="Liu J.Z."/>
            <person name="Shao H.Z."/>
            <person name="Wang X."/>
            <person name="Wang C.C."/>
            <person name="Yang T.C."/>
            <person name="Huo Q.B."/>
            <person name="Li W."/>
            <person name="Chen H.Y."/>
            <person name="Chen S.E."/>
            <person name="Zhou L.G."/>
            <person name="Ni X.B."/>
            <person name="Tian J.H."/>
            <person name="Sheng Y."/>
            <person name="Liu T."/>
            <person name="Pan Y.S."/>
            <person name="Xia L.Y."/>
            <person name="Li J."/>
            <person name="Zhao F."/>
            <person name="Cao W.C."/>
        </authorList>
    </citation>
    <scope>NUCLEOTIDE SEQUENCE</scope>
    <source>
        <strain evidence="2">Rmic-2018</strain>
    </source>
</reference>
<feature type="compositionally biased region" description="Basic and acidic residues" evidence="1">
    <location>
        <begin position="55"/>
        <end position="64"/>
    </location>
</feature>
<evidence type="ECO:0000313" key="2">
    <source>
        <dbReference type="EMBL" id="KAH8033715.1"/>
    </source>
</evidence>
<sequence>MPTCCVLGCTSGYRNDTSRFVRRFFAAPRNENQRSAGNWAIARADKNITAKSKHNSVEDDKHEASAPSFNKIESAELPPSWQRITVENDSSKFATFFTLKLERKALRIDEGVVTGSG</sequence>
<accession>A0A9J6EGV0</accession>
<evidence type="ECO:0000256" key="1">
    <source>
        <dbReference type="SAM" id="MobiDB-lite"/>
    </source>
</evidence>
<proteinExistence type="predicted"/>
<comment type="caution">
    <text evidence="2">The sequence shown here is derived from an EMBL/GenBank/DDBJ whole genome shotgun (WGS) entry which is preliminary data.</text>
</comment>
<protein>
    <submittedName>
        <fullName evidence="2">Uncharacterized protein</fullName>
    </submittedName>
</protein>
<dbReference type="Proteomes" id="UP000821866">
    <property type="component" value="Chromosome 2"/>
</dbReference>
<reference evidence="2" key="2">
    <citation type="submission" date="2021-09" db="EMBL/GenBank/DDBJ databases">
        <authorList>
            <person name="Jia N."/>
            <person name="Wang J."/>
            <person name="Shi W."/>
            <person name="Du L."/>
            <person name="Sun Y."/>
            <person name="Zhan W."/>
            <person name="Jiang J."/>
            <person name="Wang Q."/>
            <person name="Zhang B."/>
            <person name="Ji P."/>
            <person name="Sakyi L.B."/>
            <person name="Cui X."/>
            <person name="Yuan T."/>
            <person name="Jiang B."/>
            <person name="Yang W."/>
            <person name="Lam T.T.-Y."/>
            <person name="Chang Q."/>
            <person name="Ding S."/>
            <person name="Wang X."/>
            <person name="Zhu J."/>
            <person name="Ruan X."/>
            <person name="Zhao L."/>
            <person name="Wei J."/>
            <person name="Que T."/>
            <person name="Du C."/>
            <person name="Cheng J."/>
            <person name="Dai P."/>
            <person name="Han X."/>
            <person name="Huang E."/>
            <person name="Gao Y."/>
            <person name="Liu J."/>
            <person name="Shao H."/>
            <person name="Ye R."/>
            <person name="Li L."/>
            <person name="Wei W."/>
            <person name="Wang X."/>
            <person name="Wang C."/>
            <person name="Huo Q."/>
            <person name="Li W."/>
            <person name="Guo W."/>
            <person name="Chen H."/>
            <person name="Chen S."/>
            <person name="Zhou L."/>
            <person name="Zhou L."/>
            <person name="Ni X."/>
            <person name="Tian J."/>
            <person name="Zhou Y."/>
            <person name="Sheng Y."/>
            <person name="Liu T."/>
            <person name="Pan Y."/>
            <person name="Xia L."/>
            <person name="Li J."/>
            <person name="Zhao F."/>
            <person name="Cao W."/>
        </authorList>
    </citation>
    <scope>NUCLEOTIDE SEQUENCE</scope>
    <source>
        <strain evidence="2">Rmic-2018</strain>
        <tissue evidence="2">Larvae</tissue>
    </source>
</reference>
<keyword evidence="3" id="KW-1185">Reference proteome</keyword>
<dbReference type="AlphaFoldDB" id="A0A9J6EGV0"/>
<organism evidence="2 3">
    <name type="scientific">Rhipicephalus microplus</name>
    <name type="common">Cattle tick</name>
    <name type="synonym">Boophilus microplus</name>
    <dbReference type="NCBI Taxonomy" id="6941"/>
    <lineage>
        <taxon>Eukaryota</taxon>
        <taxon>Metazoa</taxon>
        <taxon>Ecdysozoa</taxon>
        <taxon>Arthropoda</taxon>
        <taxon>Chelicerata</taxon>
        <taxon>Arachnida</taxon>
        <taxon>Acari</taxon>
        <taxon>Parasitiformes</taxon>
        <taxon>Ixodida</taxon>
        <taxon>Ixodoidea</taxon>
        <taxon>Ixodidae</taxon>
        <taxon>Rhipicephalinae</taxon>
        <taxon>Rhipicephalus</taxon>
        <taxon>Boophilus</taxon>
    </lineage>
</organism>
<feature type="region of interest" description="Disordered" evidence="1">
    <location>
        <begin position="50"/>
        <end position="72"/>
    </location>
</feature>